<dbReference type="GO" id="GO:0016787">
    <property type="term" value="F:hydrolase activity"/>
    <property type="evidence" value="ECO:0007669"/>
    <property type="project" value="UniProtKB-KW"/>
</dbReference>
<organism evidence="1 2">
    <name type="scientific">Holdemanella biformis</name>
    <dbReference type="NCBI Taxonomy" id="1735"/>
    <lineage>
        <taxon>Bacteria</taxon>
        <taxon>Bacillati</taxon>
        <taxon>Bacillota</taxon>
        <taxon>Erysipelotrichia</taxon>
        <taxon>Erysipelotrichales</taxon>
        <taxon>Erysipelotrichaceae</taxon>
        <taxon>Holdemanella</taxon>
    </lineage>
</organism>
<dbReference type="Gene3D" id="1.10.3210.10">
    <property type="entry name" value="Hypothetical protein af1432"/>
    <property type="match status" value="1"/>
</dbReference>
<proteinExistence type="predicted"/>
<accession>A0A413CRR9</accession>
<dbReference type="AlphaFoldDB" id="A0A413CRR9"/>
<name>A0A413CRR9_9FIRM</name>
<keyword evidence="1" id="KW-0378">Hydrolase</keyword>
<dbReference type="EMBL" id="QSAT01000033">
    <property type="protein sequence ID" value="RGW73313.1"/>
    <property type="molecule type" value="Genomic_DNA"/>
</dbReference>
<comment type="caution">
    <text evidence="1">The sequence shown here is derived from an EMBL/GenBank/DDBJ whole genome shotgun (WGS) entry which is preliminary data.</text>
</comment>
<evidence type="ECO:0000313" key="1">
    <source>
        <dbReference type="EMBL" id="RGW73313.1"/>
    </source>
</evidence>
<protein>
    <submittedName>
        <fullName evidence="1">Hydrolase</fullName>
    </submittedName>
</protein>
<reference evidence="1 2" key="1">
    <citation type="submission" date="2018-08" db="EMBL/GenBank/DDBJ databases">
        <title>A genome reference for cultivated species of the human gut microbiota.</title>
        <authorList>
            <person name="Zou Y."/>
            <person name="Xue W."/>
            <person name="Luo G."/>
        </authorList>
    </citation>
    <scope>NUCLEOTIDE SEQUENCE [LARGE SCALE GENOMIC DNA]</scope>
    <source>
        <strain evidence="1 2">AF10-31</strain>
    </source>
</reference>
<gene>
    <name evidence="1" type="ORF">DWV56_09565</name>
</gene>
<sequence length="193" mass="22240">MNAKEEFIQIYKENIHREGSSAFLEFLEGPHSDFFTAPASTRFHGNIKGGLCTHSVHVYHCLKDYLDRQRVKEIYKMSYSDETIALVALLHDVCKINVYKKGTRNKKIDGQWQQVDVFEFEDDIPFGHGEKSVYMIQPFMRITREEAFAIRYHMGFSGSDPVNNVGKAFEMFPLAFALSTADMEATYFLDAQV</sequence>
<evidence type="ECO:0000313" key="2">
    <source>
        <dbReference type="Proteomes" id="UP000284651"/>
    </source>
</evidence>
<dbReference type="RefSeq" id="WP_118357626.1">
    <property type="nucleotide sequence ID" value="NZ_QSAT01000033.1"/>
</dbReference>
<dbReference type="Proteomes" id="UP000284651">
    <property type="component" value="Unassembled WGS sequence"/>
</dbReference>
<dbReference type="SUPFAM" id="SSF109604">
    <property type="entry name" value="HD-domain/PDEase-like"/>
    <property type="match status" value="1"/>
</dbReference>